<accession>A0A9P6AZQ6</accession>
<dbReference type="Pfam" id="PF19271">
    <property type="entry name" value="Nis1"/>
    <property type="match status" value="1"/>
</dbReference>
<dbReference type="Proteomes" id="UP000886523">
    <property type="component" value="Unassembled WGS sequence"/>
</dbReference>
<feature type="signal peptide" evidence="1">
    <location>
        <begin position="1"/>
        <end position="25"/>
    </location>
</feature>
<dbReference type="InterPro" id="IPR045469">
    <property type="entry name" value="Nis1"/>
</dbReference>
<evidence type="ECO:0000313" key="2">
    <source>
        <dbReference type="EMBL" id="KAF9514682.1"/>
    </source>
</evidence>
<feature type="chain" id="PRO_5040409931" evidence="1">
    <location>
        <begin position="26"/>
        <end position="150"/>
    </location>
</feature>
<reference evidence="2" key="1">
    <citation type="journal article" date="2020" name="Nat. Commun.">
        <title>Large-scale genome sequencing of mycorrhizal fungi provides insights into the early evolution of symbiotic traits.</title>
        <authorList>
            <person name="Miyauchi S."/>
            <person name="Kiss E."/>
            <person name="Kuo A."/>
            <person name="Drula E."/>
            <person name="Kohler A."/>
            <person name="Sanchez-Garcia M."/>
            <person name="Morin E."/>
            <person name="Andreopoulos B."/>
            <person name="Barry K.W."/>
            <person name="Bonito G."/>
            <person name="Buee M."/>
            <person name="Carver A."/>
            <person name="Chen C."/>
            <person name="Cichocki N."/>
            <person name="Clum A."/>
            <person name="Culley D."/>
            <person name="Crous P.W."/>
            <person name="Fauchery L."/>
            <person name="Girlanda M."/>
            <person name="Hayes R.D."/>
            <person name="Keri Z."/>
            <person name="LaButti K."/>
            <person name="Lipzen A."/>
            <person name="Lombard V."/>
            <person name="Magnuson J."/>
            <person name="Maillard F."/>
            <person name="Murat C."/>
            <person name="Nolan M."/>
            <person name="Ohm R.A."/>
            <person name="Pangilinan J."/>
            <person name="Pereira M.F."/>
            <person name="Perotto S."/>
            <person name="Peter M."/>
            <person name="Pfister S."/>
            <person name="Riley R."/>
            <person name="Sitrit Y."/>
            <person name="Stielow J.B."/>
            <person name="Szollosi G."/>
            <person name="Zifcakova L."/>
            <person name="Stursova M."/>
            <person name="Spatafora J.W."/>
            <person name="Tedersoo L."/>
            <person name="Vaario L.M."/>
            <person name="Yamada A."/>
            <person name="Yan M."/>
            <person name="Wang P."/>
            <person name="Xu J."/>
            <person name="Bruns T."/>
            <person name="Baldrian P."/>
            <person name="Vilgalys R."/>
            <person name="Dunand C."/>
            <person name="Henrissat B."/>
            <person name="Grigoriev I.V."/>
            <person name="Hibbett D."/>
            <person name="Nagy L.G."/>
            <person name="Martin F.M."/>
        </authorList>
    </citation>
    <scope>NUCLEOTIDE SEQUENCE</scope>
    <source>
        <strain evidence="2">UP504</strain>
    </source>
</reference>
<gene>
    <name evidence="2" type="ORF">BS47DRAFT_1342825</name>
</gene>
<evidence type="ECO:0000313" key="3">
    <source>
        <dbReference type="Proteomes" id="UP000886523"/>
    </source>
</evidence>
<sequence>MKFFASLPFVAALTWVLLSPQSANALITKIAGPTETLHPGQKFDVTFFTEDYIQNNLQYYAIFGVSPVGGYSEPNLLGYLLGSGSDLVLSGHSNTGTGAYNVTLTIPKPFSTPNGTTQSYFLKTAVLGTIGASGTALLLTFNTTISISPN</sequence>
<evidence type="ECO:0000256" key="1">
    <source>
        <dbReference type="SAM" id="SignalP"/>
    </source>
</evidence>
<keyword evidence="1" id="KW-0732">Signal</keyword>
<comment type="caution">
    <text evidence="2">The sequence shown here is derived from an EMBL/GenBank/DDBJ whole genome shotgun (WGS) entry which is preliminary data.</text>
</comment>
<dbReference type="OrthoDB" id="3306130at2759"/>
<proteinExistence type="predicted"/>
<dbReference type="EMBL" id="MU128958">
    <property type="protein sequence ID" value="KAF9514682.1"/>
    <property type="molecule type" value="Genomic_DNA"/>
</dbReference>
<name>A0A9P6AZQ6_9AGAM</name>
<organism evidence="2 3">
    <name type="scientific">Hydnum rufescens UP504</name>
    <dbReference type="NCBI Taxonomy" id="1448309"/>
    <lineage>
        <taxon>Eukaryota</taxon>
        <taxon>Fungi</taxon>
        <taxon>Dikarya</taxon>
        <taxon>Basidiomycota</taxon>
        <taxon>Agaricomycotina</taxon>
        <taxon>Agaricomycetes</taxon>
        <taxon>Cantharellales</taxon>
        <taxon>Hydnaceae</taxon>
        <taxon>Hydnum</taxon>
    </lineage>
</organism>
<keyword evidence="3" id="KW-1185">Reference proteome</keyword>
<protein>
    <submittedName>
        <fullName evidence="2">Uncharacterized protein</fullName>
    </submittedName>
</protein>
<dbReference type="AlphaFoldDB" id="A0A9P6AZQ6"/>